<accession>A0A916MZ57</accession>
<keyword evidence="4 7" id="KW-0812">Transmembrane</keyword>
<feature type="domain" description="Mechanosensitive ion channel MscS" evidence="8">
    <location>
        <begin position="256"/>
        <end position="319"/>
    </location>
</feature>
<dbReference type="Pfam" id="PF21088">
    <property type="entry name" value="MS_channel_1st"/>
    <property type="match status" value="1"/>
</dbReference>
<comment type="subcellular location">
    <subcellularLocation>
        <location evidence="1">Cell membrane</location>
        <topology evidence="1">Multi-pass membrane protein</topology>
    </subcellularLocation>
</comment>
<evidence type="ECO:0000259" key="9">
    <source>
        <dbReference type="Pfam" id="PF21082"/>
    </source>
</evidence>
<evidence type="ECO:0000256" key="7">
    <source>
        <dbReference type="SAM" id="Phobius"/>
    </source>
</evidence>
<evidence type="ECO:0000259" key="8">
    <source>
        <dbReference type="Pfam" id="PF00924"/>
    </source>
</evidence>
<reference evidence="11" key="1">
    <citation type="submission" date="2021-04" db="EMBL/GenBank/DDBJ databases">
        <authorList>
            <person name="Hornung B."/>
        </authorList>
    </citation>
    <scope>NUCLEOTIDE SEQUENCE</scope>
    <source>
        <strain evidence="11">G5G6</strain>
    </source>
</reference>
<dbReference type="SUPFAM" id="SSF82689">
    <property type="entry name" value="Mechanosensitive channel protein MscS (YggB), C-terminal domain"/>
    <property type="match status" value="1"/>
</dbReference>
<dbReference type="InterPro" id="IPR006685">
    <property type="entry name" value="MscS_channel_2nd"/>
</dbReference>
<dbReference type="Gene3D" id="3.30.70.100">
    <property type="match status" value="1"/>
</dbReference>
<feature type="transmembrane region" description="Helical" evidence="7">
    <location>
        <begin position="172"/>
        <end position="193"/>
    </location>
</feature>
<dbReference type="EMBL" id="CAJQUM010000001">
    <property type="protein sequence ID" value="CAG4882589.1"/>
    <property type="molecule type" value="Genomic_DNA"/>
</dbReference>
<dbReference type="Gene3D" id="2.30.30.60">
    <property type="match status" value="1"/>
</dbReference>
<keyword evidence="3" id="KW-1003">Cell membrane</keyword>
<evidence type="ECO:0000313" key="11">
    <source>
        <dbReference type="EMBL" id="CAG4882589.1"/>
    </source>
</evidence>
<dbReference type="Proteomes" id="UP000742786">
    <property type="component" value="Unassembled WGS sequence"/>
</dbReference>
<keyword evidence="6 7" id="KW-0472">Membrane</keyword>
<dbReference type="Gene3D" id="1.10.287.1260">
    <property type="match status" value="1"/>
</dbReference>
<proteinExistence type="inferred from homology"/>
<feature type="transmembrane region" description="Helical" evidence="7">
    <location>
        <begin position="214"/>
        <end position="233"/>
    </location>
</feature>
<gene>
    <name evidence="11" type="ORF">GTOL_10471</name>
</gene>
<evidence type="ECO:0000256" key="3">
    <source>
        <dbReference type="ARBA" id="ARBA00022475"/>
    </source>
</evidence>
<dbReference type="SUPFAM" id="SSF82861">
    <property type="entry name" value="Mechanosensitive channel protein MscS (YggB), transmembrane region"/>
    <property type="match status" value="1"/>
</dbReference>
<dbReference type="GO" id="GO:0008381">
    <property type="term" value="F:mechanosensitive monoatomic ion channel activity"/>
    <property type="evidence" value="ECO:0007669"/>
    <property type="project" value="UniProtKB-ARBA"/>
</dbReference>
<evidence type="ECO:0000256" key="5">
    <source>
        <dbReference type="ARBA" id="ARBA00022989"/>
    </source>
</evidence>
<feature type="domain" description="Mechanosensitive ion channel transmembrane helices 2/3" evidence="10">
    <location>
        <begin position="214"/>
        <end position="254"/>
    </location>
</feature>
<dbReference type="InterPro" id="IPR011014">
    <property type="entry name" value="MscS_channel_TM-2"/>
</dbReference>
<evidence type="ECO:0000313" key="12">
    <source>
        <dbReference type="Proteomes" id="UP000742786"/>
    </source>
</evidence>
<feature type="transmembrane region" description="Helical" evidence="7">
    <location>
        <begin position="69"/>
        <end position="86"/>
    </location>
</feature>
<comment type="similarity">
    <text evidence="2">Belongs to the MscS (TC 1.A.23) family.</text>
</comment>
<keyword evidence="5 7" id="KW-1133">Transmembrane helix</keyword>
<dbReference type="PANTHER" id="PTHR30347:SF1">
    <property type="entry name" value="MECHANOSENSITIVE CHANNEL MSCK"/>
    <property type="match status" value="1"/>
</dbReference>
<comment type="caution">
    <text evidence="11">The sequence shown here is derived from an EMBL/GenBank/DDBJ whole genome shotgun (WGS) entry which is preliminary data.</text>
</comment>
<evidence type="ECO:0000256" key="2">
    <source>
        <dbReference type="ARBA" id="ARBA00008017"/>
    </source>
</evidence>
<evidence type="ECO:0000256" key="4">
    <source>
        <dbReference type="ARBA" id="ARBA00022692"/>
    </source>
</evidence>
<organism evidence="11 12">
    <name type="scientific">Georgfuchsia toluolica</name>
    <dbReference type="NCBI Taxonomy" id="424218"/>
    <lineage>
        <taxon>Bacteria</taxon>
        <taxon>Pseudomonadati</taxon>
        <taxon>Pseudomonadota</taxon>
        <taxon>Betaproteobacteria</taxon>
        <taxon>Nitrosomonadales</taxon>
        <taxon>Sterolibacteriaceae</taxon>
        <taxon>Georgfuchsia</taxon>
    </lineage>
</organism>
<dbReference type="InterPro" id="IPR052702">
    <property type="entry name" value="MscS-like_channel"/>
</dbReference>
<dbReference type="InterPro" id="IPR010920">
    <property type="entry name" value="LSM_dom_sf"/>
</dbReference>
<feature type="domain" description="Mechanosensitive ion channel MscS C-terminal" evidence="9">
    <location>
        <begin position="332"/>
        <end position="413"/>
    </location>
</feature>
<dbReference type="InterPro" id="IPR049278">
    <property type="entry name" value="MS_channel_C"/>
</dbReference>
<protein>
    <submittedName>
        <fullName evidence="11">Potassium efflux system KefA protein / Small-conductance mechanosensitive channel</fullName>
    </submittedName>
</protein>
<keyword evidence="12" id="KW-1185">Reference proteome</keyword>
<feature type="transmembrane region" description="Helical" evidence="7">
    <location>
        <begin position="132"/>
        <end position="152"/>
    </location>
</feature>
<dbReference type="GO" id="GO:0005886">
    <property type="term" value="C:plasma membrane"/>
    <property type="evidence" value="ECO:0007669"/>
    <property type="project" value="UniProtKB-SubCell"/>
</dbReference>
<sequence>MNPDMGIDNLLTALWHDFDHPDFWWQIGLLLLCLGIVKFVERFVRGHQLSVGQSADAAWRLGQGGLKRITFPLLALLLVIGARALLRGWHPVNLLSIAIPLLFSLAVIRAVFYVLRYSFNPSGWLANFERGFALLVWGLVALHIVGLLPQVIDLLEAVSFPVGKQKLNLWLVAQGIVTVVATLLIALWLSGLVESRLAGAQDMDANLRVVFSRLTKAVLIVLAVMIGLPLVGIDLTTLSVFGGALGVGLGFGLQKIASNYVSGFIILLDRSIRIGNVIAVAGERGQVTRITTRYTVLKAATGVEAIIPNEVLVGSVVLNESSADQRVRFPLRVQVSYAGDVEQAMRLMEEAASAQPRVLAEPLPKASIVEFADNGITLELGFWIADSQVGTIALRSDINLAIWKAFGAAGIEIPYPQRDIRLINGAFGGDYGNGQQRLGVDG</sequence>
<dbReference type="InterPro" id="IPR011066">
    <property type="entry name" value="MscS_channel_C_sf"/>
</dbReference>
<dbReference type="InterPro" id="IPR023408">
    <property type="entry name" value="MscS_beta-dom_sf"/>
</dbReference>
<dbReference type="SUPFAM" id="SSF50182">
    <property type="entry name" value="Sm-like ribonucleoproteins"/>
    <property type="match status" value="1"/>
</dbReference>
<dbReference type="InterPro" id="IPR049142">
    <property type="entry name" value="MS_channel_1st"/>
</dbReference>
<dbReference type="AlphaFoldDB" id="A0A916MZ57"/>
<evidence type="ECO:0000256" key="1">
    <source>
        <dbReference type="ARBA" id="ARBA00004651"/>
    </source>
</evidence>
<feature type="transmembrane region" description="Helical" evidence="7">
    <location>
        <begin position="245"/>
        <end position="268"/>
    </location>
</feature>
<feature type="transmembrane region" description="Helical" evidence="7">
    <location>
        <begin position="23"/>
        <end position="40"/>
    </location>
</feature>
<dbReference type="PANTHER" id="PTHR30347">
    <property type="entry name" value="POTASSIUM CHANNEL RELATED"/>
    <property type="match status" value="1"/>
</dbReference>
<feature type="transmembrane region" description="Helical" evidence="7">
    <location>
        <begin position="92"/>
        <end position="112"/>
    </location>
</feature>
<evidence type="ECO:0000256" key="6">
    <source>
        <dbReference type="ARBA" id="ARBA00023136"/>
    </source>
</evidence>
<dbReference type="Pfam" id="PF21082">
    <property type="entry name" value="MS_channel_3rd"/>
    <property type="match status" value="1"/>
</dbReference>
<evidence type="ECO:0000259" key="10">
    <source>
        <dbReference type="Pfam" id="PF21088"/>
    </source>
</evidence>
<name>A0A916MZ57_9PROT</name>
<dbReference type="Pfam" id="PF00924">
    <property type="entry name" value="MS_channel_2nd"/>
    <property type="match status" value="1"/>
</dbReference>